<keyword evidence="1" id="KW-0378">Hydrolase</keyword>
<dbReference type="Gene3D" id="3.40.50.1820">
    <property type="entry name" value="alpha/beta hydrolase"/>
    <property type="match status" value="1"/>
</dbReference>
<dbReference type="Pfam" id="PF02129">
    <property type="entry name" value="Peptidase_S15"/>
    <property type="match status" value="1"/>
</dbReference>
<name>A0A845GKZ4_9BURK</name>
<evidence type="ECO:0000256" key="2">
    <source>
        <dbReference type="SAM" id="SignalP"/>
    </source>
</evidence>
<dbReference type="GO" id="GO:0052689">
    <property type="term" value="F:carboxylic ester hydrolase activity"/>
    <property type="evidence" value="ECO:0007669"/>
    <property type="project" value="UniProtKB-ARBA"/>
</dbReference>
<dbReference type="SUPFAM" id="SSF53474">
    <property type="entry name" value="alpha/beta-Hydrolases"/>
    <property type="match status" value="1"/>
</dbReference>
<organism evidence="4 5">
    <name type="scientific">Duganella vulcania</name>
    <dbReference type="NCBI Taxonomy" id="2692166"/>
    <lineage>
        <taxon>Bacteria</taxon>
        <taxon>Pseudomonadati</taxon>
        <taxon>Pseudomonadota</taxon>
        <taxon>Betaproteobacteria</taxon>
        <taxon>Burkholderiales</taxon>
        <taxon>Oxalobacteraceae</taxon>
        <taxon>Telluria group</taxon>
        <taxon>Duganella</taxon>
    </lineage>
</organism>
<dbReference type="PROSITE" id="PS51257">
    <property type="entry name" value="PROKAR_LIPOPROTEIN"/>
    <property type="match status" value="1"/>
</dbReference>
<feature type="signal peptide" evidence="2">
    <location>
        <begin position="1"/>
        <end position="25"/>
    </location>
</feature>
<feature type="chain" id="PRO_5032953872" evidence="2">
    <location>
        <begin position="26"/>
        <end position="291"/>
    </location>
</feature>
<dbReference type="PANTHER" id="PTHR22946:SF9">
    <property type="entry name" value="POLYKETIDE TRANSFERASE AF380"/>
    <property type="match status" value="1"/>
</dbReference>
<comment type="caution">
    <text evidence="4">The sequence shown here is derived from an EMBL/GenBank/DDBJ whole genome shotgun (WGS) entry which is preliminary data.</text>
</comment>
<evidence type="ECO:0000259" key="3">
    <source>
        <dbReference type="Pfam" id="PF02129"/>
    </source>
</evidence>
<accession>A0A845GKZ4</accession>
<evidence type="ECO:0000313" key="4">
    <source>
        <dbReference type="EMBL" id="MYM93788.1"/>
    </source>
</evidence>
<sequence length="291" mass="30860">MTVQTRYRQGLAAPLLAAACASAQAIHVPAVDASMGEQVVAIPAKIAGADITLQTTIFKPPGDGPFPVLFMNHGKDGGDAHQQARARYPVISREFVKRGYAVVIPMRMGFAGSGGSYVNSHCQARENGEDQAASLYSAMAYVMKQPWADQQHVILAGQSHGGLTAIAAGSHNISGVRGVINFAGGVNSRSHCDWQAALISAFKAYGAVSTTPTIWFYGANDRHFGPRLAADMYAAYTGAGGKAQLVAYGPFKRDAHGMSSSPDGVAIWLPETTRFLQSVGMPTEIKYKIKD</sequence>
<evidence type="ECO:0000313" key="5">
    <source>
        <dbReference type="Proteomes" id="UP000447355"/>
    </source>
</evidence>
<dbReference type="EMBL" id="WWCX01000008">
    <property type="protein sequence ID" value="MYM93788.1"/>
    <property type="molecule type" value="Genomic_DNA"/>
</dbReference>
<dbReference type="InterPro" id="IPR050261">
    <property type="entry name" value="FrsA_esterase"/>
</dbReference>
<protein>
    <submittedName>
        <fullName evidence="4">Prolyl oligopeptidase family serine peptidase</fullName>
    </submittedName>
</protein>
<keyword evidence="2" id="KW-0732">Signal</keyword>
<dbReference type="InterPro" id="IPR029058">
    <property type="entry name" value="AB_hydrolase_fold"/>
</dbReference>
<dbReference type="RefSeq" id="WP_161082999.1">
    <property type="nucleotide sequence ID" value="NZ_WWCX01000008.1"/>
</dbReference>
<reference evidence="4" key="1">
    <citation type="submission" date="2019-12" db="EMBL/GenBank/DDBJ databases">
        <title>Novel species isolated from a subtropical stream in China.</title>
        <authorList>
            <person name="Lu H."/>
        </authorList>
    </citation>
    <scope>NUCLEOTIDE SEQUENCE [LARGE SCALE GENOMIC DNA]</scope>
    <source>
        <strain evidence="4">FT81W</strain>
    </source>
</reference>
<dbReference type="PANTHER" id="PTHR22946">
    <property type="entry name" value="DIENELACTONE HYDROLASE DOMAIN-CONTAINING PROTEIN-RELATED"/>
    <property type="match status" value="1"/>
</dbReference>
<dbReference type="InterPro" id="IPR000383">
    <property type="entry name" value="Xaa-Pro-like_dom"/>
</dbReference>
<feature type="domain" description="Xaa-Pro dipeptidyl-peptidase-like" evidence="3">
    <location>
        <begin position="51"/>
        <end position="193"/>
    </location>
</feature>
<dbReference type="AlphaFoldDB" id="A0A845GKZ4"/>
<dbReference type="Proteomes" id="UP000447355">
    <property type="component" value="Unassembled WGS sequence"/>
</dbReference>
<evidence type="ECO:0000256" key="1">
    <source>
        <dbReference type="ARBA" id="ARBA00022801"/>
    </source>
</evidence>
<gene>
    <name evidence="4" type="ORF">GTP90_07950</name>
</gene>
<proteinExistence type="predicted"/>